<comment type="caution">
    <text evidence="5">The sequence shown here is derived from an EMBL/GenBank/DDBJ whole genome shotgun (WGS) entry which is preliminary data.</text>
</comment>
<evidence type="ECO:0000256" key="1">
    <source>
        <dbReference type="SAM" id="SignalP"/>
    </source>
</evidence>
<dbReference type="InterPro" id="IPR038165">
    <property type="entry name" value="FlgT_C_sf"/>
</dbReference>
<evidence type="ECO:0000313" key="6">
    <source>
        <dbReference type="Proteomes" id="UP001595384"/>
    </source>
</evidence>
<dbReference type="InterPro" id="IPR038180">
    <property type="entry name" value="FlgT_N_sf"/>
</dbReference>
<gene>
    <name evidence="5" type="ORF">ACFODT_00805</name>
</gene>
<feature type="chain" id="PRO_5045612656" evidence="1">
    <location>
        <begin position="24"/>
        <end position="382"/>
    </location>
</feature>
<keyword evidence="1" id="KW-0732">Signal</keyword>
<dbReference type="Pfam" id="PF16539">
    <property type="entry name" value="FlgT_M"/>
    <property type="match status" value="1"/>
</dbReference>
<evidence type="ECO:0000259" key="4">
    <source>
        <dbReference type="Pfam" id="PF16548"/>
    </source>
</evidence>
<dbReference type="RefSeq" id="WP_123017311.1">
    <property type="nucleotide sequence ID" value="NZ_AP024911.1"/>
</dbReference>
<feature type="signal peptide" evidence="1">
    <location>
        <begin position="1"/>
        <end position="23"/>
    </location>
</feature>
<dbReference type="Pfam" id="PF16548">
    <property type="entry name" value="FlgT_N"/>
    <property type="match status" value="1"/>
</dbReference>
<keyword evidence="5" id="KW-0969">Cilium</keyword>
<dbReference type="Gene3D" id="2.40.10.410">
    <property type="entry name" value="FlgT, C-terminal domain"/>
    <property type="match status" value="1"/>
</dbReference>
<dbReference type="Gene3D" id="3.30.1660.40">
    <property type="entry name" value="FlgT, N-terminal domain"/>
    <property type="match status" value="1"/>
</dbReference>
<dbReference type="Gene3D" id="3.40.50.10610">
    <property type="entry name" value="ABC-type transport auxiliary lipoprotein component"/>
    <property type="match status" value="1"/>
</dbReference>
<feature type="domain" description="Flagellar assembly protein T C-terminal" evidence="2">
    <location>
        <begin position="299"/>
        <end position="374"/>
    </location>
</feature>
<feature type="domain" description="Flagellar assembly protein T N-terminal" evidence="4">
    <location>
        <begin position="24"/>
        <end position="110"/>
    </location>
</feature>
<evidence type="ECO:0000259" key="2">
    <source>
        <dbReference type="Pfam" id="PF16538"/>
    </source>
</evidence>
<reference evidence="6" key="1">
    <citation type="journal article" date="2019" name="Int. J. Syst. Evol. Microbiol.">
        <title>The Global Catalogue of Microorganisms (GCM) 10K type strain sequencing project: providing services to taxonomists for standard genome sequencing and annotation.</title>
        <authorList>
            <consortium name="The Broad Institute Genomics Platform"/>
            <consortium name="The Broad Institute Genome Sequencing Center for Infectious Disease"/>
            <person name="Wu L."/>
            <person name="Ma J."/>
        </authorList>
    </citation>
    <scope>NUCLEOTIDE SEQUENCE [LARGE SCALE GENOMIC DNA]</scope>
    <source>
        <strain evidence="6">KCTC 62784</strain>
    </source>
</reference>
<organism evidence="5 6">
    <name type="scientific">Vibrio zhugei</name>
    <dbReference type="NCBI Taxonomy" id="2479546"/>
    <lineage>
        <taxon>Bacteria</taxon>
        <taxon>Pseudomonadati</taxon>
        <taxon>Pseudomonadota</taxon>
        <taxon>Gammaproteobacteria</taxon>
        <taxon>Vibrionales</taxon>
        <taxon>Vibrionaceae</taxon>
        <taxon>Vibrio</taxon>
    </lineage>
</organism>
<keyword evidence="5" id="KW-0966">Cell projection</keyword>
<dbReference type="InterPro" id="IPR032388">
    <property type="entry name" value="FlgT_C"/>
</dbReference>
<keyword evidence="6" id="KW-1185">Reference proteome</keyword>
<sequence>MKKRLSLLLSMALAMTVTTPAVAAWYEVTGTAPMVSSIEDARTNAIKDALYRAVNFAGGDLGNIPNISKLITNNRNQYQFANNEIRYMSIDKVDTHRGNIRVNVRIDIYPEASTCHTQQYKKTLLFTHIKVDSPQQAVMGSIYDVGKNFTKVFSRQVELDSHSFVSLGATQYDVNAHTPERVKMIAEDTGAQYIVTGDITDLSATYLKYGDSNMSINREFAMKIQVFDGKTGVRVMDNNYRDAALWPFARTSQVDTSTARFWESSYGHMLRQISRDAMLDLENELACKMTLPEVVARFGNTVTLNLGRIHGVQPGDKLQLWHTGSFIDQRGIARTKVTRSEISLTVSRVYENDAEATINQADLAASVQIGDVMNKPLPNTYN</sequence>
<accession>A0ABV7C2Z3</accession>
<name>A0ABV7C2Z3_9VIBR</name>
<dbReference type="Proteomes" id="UP001595384">
    <property type="component" value="Unassembled WGS sequence"/>
</dbReference>
<dbReference type="InterPro" id="IPR032386">
    <property type="entry name" value="FlgT_M"/>
</dbReference>
<dbReference type="InterPro" id="IPR032370">
    <property type="entry name" value="FlgT_N"/>
</dbReference>
<feature type="domain" description="Flagellar assembly protein T middle" evidence="3">
    <location>
        <begin position="114"/>
        <end position="256"/>
    </location>
</feature>
<proteinExistence type="predicted"/>
<evidence type="ECO:0000259" key="3">
    <source>
        <dbReference type="Pfam" id="PF16539"/>
    </source>
</evidence>
<evidence type="ECO:0000313" key="5">
    <source>
        <dbReference type="EMBL" id="MFC3022392.1"/>
    </source>
</evidence>
<dbReference type="EMBL" id="JBHRSE010000003">
    <property type="protein sequence ID" value="MFC3022392.1"/>
    <property type="molecule type" value="Genomic_DNA"/>
</dbReference>
<protein>
    <submittedName>
        <fullName evidence="5">Flagellar assembly protein T N-terminal domain-containing protein</fullName>
    </submittedName>
</protein>
<dbReference type="Pfam" id="PF16538">
    <property type="entry name" value="FlgT_C"/>
    <property type="match status" value="1"/>
</dbReference>
<keyword evidence="5" id="KW-0282">Flagellum</keyword>